<protein>
    <submittedName>
        <fullName evidence="2">Uncharacterized protein</fullName>
    </submittedName>
</protein>
<sequence>MGCEGRGLGKNDCPAGHPAGHNPVFARLGPHKPWSRIGHQMRPVTPSLDSLDSLGRGVGSGTYLGPAVDSFRKSQWHLKSFSWAVEGTPLASGGLRCRPVRQTSLQMTRMCERFQNVEGCAESPPPLHL</sequence>
<gene>
    <name evidence="1" type="ORF">EGYM00163_LOCUS41695</name>
    <name evidence="2" type="ORF">EGYM00163_LOCUS41696</name>
</gene>
<accession>A0A6T2H976</accession>
<dbReference type="EMBL" id="HBJA01121126">
    <property type="protein sequence ID" value="CAE0830415.1"/>
    <property type="molecule type" value="Transcribed_RNA"/>
</dbReference>
<reference evidence="2" key="1">
    <citation type="submission" date="2021-01" db="EMBL/GenBank/DDBJ databases">
        <authorList>
            <person name="Corre E."/>
            <person name="Pelletier E."/>
            <person name="Niang G."/>
            <person name="Scheremetjew M."/>
            <person name="Finn R."/>
            <person name="Kale V."/>
            <person name="Holt S."/>
            <person name="Cochrane G."/>
            <person name="Meng A."/>
            <person name="Brown T."/>
            <person name="Cohen L."/>
        </authorList>
    </citation>
    <scope>NUCLEOTIDE SEQUENCE</scope>
    <source>
        <strain evidence="2">CCMP1594</strain>
    </source>
</reference>
<organism evidence="2">
    <name type="scientific">Eutreptiella gymnastica</name>
    <dbReference type="NCBI Taxonomy" id="73025"/>
    <lineage>
        <taxon>Eukaryota</taxon>
        <taxon>Discoba</taxon>
        <taxon>Euglenozoa</taxon>
        <taxon>Euglenida</taxon>
        <taxon>Spirocuta</taxon>
        <taxon>Euglenophyceae</taxon>
        <taxon>Eutreptiales</taxon>
        <taxon>Eutreptiaceae</taxon>
        <taxon>Eutreptiella</taxon>
    </lineage>
</organism>
<evidence type="ECO:0000313" key="2">
    <source>
        <dbReference type="EMBL" id="CAE0830416.1"/>
    </source>
</evidence>
<dbReference type="EMBL" id="HBJA01121127">
    <property type="protein sequence ID" value="CAE0830416.1"/>
    <property type="molecule type" value="Transcribed_RNA"/>
</dbReference>
<dbReference type="AlphaFoldDB" id="A0A6T2H976"/>
<name>A0A6T2H976_9EUGL</name>
<evidence type="ECO:0000313" key="1">
    <source>
        <dbReference type="EMBL" id="CAE0830415.1"/>
    </source>
</evidence>
<proteinExistence type="predicted"/>